<keyword evidence="2" id="KW-0804">Transcription</keyword>
<dbReference type="SUPFAM" id="SSF48508">
    <property type="entry name" value="Nuclear receptor ligand-binding domain"/>
    <property type="match status" value="1"/>
</dbReference>
<reference evidence="4 5" key="1">
    <citation type="submission" date="2020-08" db="EMBL/GenBank/DDBJ databases">
        <authorList>
            <person name="Hejnol A."/>
        </authorList>
    </citation>
    <scope>NUCLEOTIDE SEQUENCE [LARGE SCALE GENOMIC DNA]</scope>
</reference>
<dbReference type="AlphaFoldDB" id="A0A7I8VZG1"/>
<dbReference type="InterPro" id="IPR035500">
    <property type="entry name" value="NHR-like_dom_sf"/>
</dbReference>
<comment type="caution">
    <text evidence="4">The sequence shown here is derived from an EMBL/GenBank/DDBJ whole genome shotgun (WGS) entry which is preliminary data.</text>
</comment>
<evidence type="ECO:0000256" key="1">
    <source>
        <dbReference type="ARBA" id="ARBA00023015"/>
    </source>
</evidence>
<protein>
    <submittedName>
        <fullName evidence="4">Uncharacterized protein</fullName>
    </submittedName>
</protein>
<evidence type="ECO:0000256" key="2">
    <source>
        <dbReference type="ARBA" id="ARBA00023163"/>
    </source>
</evidence>
<accession>A0A7I8VZG1</accession>
<evidence type="ECO:0000313" key="4">
    <source>
        <dbReference type="EMBL" id="CAD5121728.1"/>
    </source>
</evidence>
<evidence type="ECO:0000256" key="3">
    <source>
        <dbReference type="ARBA" id="ARBA00023170"/>
    </source>
</evidence>
<sequence>MGRYTNDRRRKHKILYHKIRENSSNVISTPYLFSNTDADDILMRSCNTFLNIRSVRWTKEIQNLHGEMERAIHMMEQGLFSLKDYTKILETTGFEVDNRKSFISVIENFMEVVLLNILPFAKQLPGLNDMNSSEVLCRLLSCTSLLHLALTTEMMHSFEGEYFVVNVEGKKLQMNYRGLIPLSDEEHVESLKDYHFRLVSLDLTLEEILLLFALSLVSPEKKYPQLINAQKRIHKAFTRYMQMTYQHRYLERMRSVVNTLAYMREFSMNHYKMLRKNQKYFSYVYQSPIVKTLYRVGDMEENLRSIKALKL</sequence>
<evidence type="ECO:0000313" key="5">
    <source>
        <dbReference type="Proteomes" id="UP000549394"/>
    </source>
</evidence>
<organism evidence="4 5">
    <name type="scientific">Dimorphilus gyrociliatus</name>
    <dbReference type="NCBI Taxonomy" id="2664684"/>
    <lineage>
        <taxon>Eukaryota</taxon>
        <taxon>Metazoa</taxon>
        <taxon>Spiralia</taxon>
        <taxon>Lophotrochozoa</taxon>
        <taxon>Annelida</taxon>
        <taxon>Polychaeta</taxon>
        <taxon>Polychaeta incertae sedis</taxon>
        <taxon>Dinophilidae</taxon>
        <taxon>Dimorphilus</taxon>
    </lineage>
</organism>
<name>A0A7I8VZG1_9ANNE</name>
<dbReference type="Proteomes" id="UP000549394">
    <property type="component" value="Unassembled WGS sequence"/>
</dbReference>
<keyword evidence="3" id="KW-0675">Receptor</keyword>
<dbReference type="EMBL" id="CAJFCJ010000015">
    <property type="protein sequence ID" value="CAD5121728.1"/>
    <property type="molecule type" value="Genomic_DNA"/>
</dbReference>
<keyword evidence="5" id="KW-1185">Reference proteome</keyword>
<keyword evidence="1" id="KW-0805">Transcription regulation</keyword>
<gene>
    <name evidence="4" type="ORF">DGYR_LOCUS9641</name>
</gene>
<dbReference type="Gene3D" id="1.10.565.10">
    <property type="entry name" value="Retinoid X Receptor"/>
    <property type="match status" value="1"/>
</dbReference>
<proteinExistence type="predicted"/>